<dbReference type="EnsemblMetazoa" id="Aqu2.1.08042_001">
    <property type="protein sequence ID" value="Aqu2.1.08042_001"/>
    <property type="gene ID" value="Aqu2.1.08042"/>
</dbReference>
<evidence type="ECO:0000313" key="1">
    <source>
        <dbReference type="EnsemblMetazoa" id="Aqu2.1.08042_001"/>
    </source>
</evidence>
<sequence length="115" mass="13372">FNDGQWSVVPVLDSHNIPLFYEQILKERKKKLIVINEYMTDKDKELQVVNVSLRHDLQVARINNQSLQETLLALESGTVYTCTCSTVCCIYTRFCCCVQIALFYEIMIFICQLLI</sequence>
<name>A0A1X7T0S6_AMPQE</name>
<accession>A0A1X7T0S6</accession>
<reference evidence="1" key="1">
    <citation type="submission" date="2017-05" db="UniProtKB">
        <authorList>
            <consortium name="EnsemblMetazoa"/>
        </authorList>
    </citation>
    <scope>IDENTIFICATION</scope>
</reference>
<organism evidence="1">
    <name type="scientific">Amphimedon queenslandica</name>
    <name type="common">Sponge</name>
    <dbReference type="NCBI Taxonomy" id="400682"/>
    <lineage>
        <taxon>Eukaryota</taxon>
        <taxon>Metazoa</taxon>
        <taxon>Porifera</taxon>
        <taxon>Demospongiae</taxon>
        <taxon>Heteroscleromorpha</taxon>
        <taxon>Haplosclerida</taxon>
        <taxon>Niphatidae</taxon>
        <taxon>Amphimedon</taxon>
    </lineage>
</organism>
<dbReference type="InParanoid" id="A0A1X7T0S6"/>
<protein>
    <submittedName>
        <fullName evidence="1">Uncharacterized protein</fullName>
    </submittedName>
</protein>
<dbReference type="AlphaFoldDB" id="A0A1X7T0S6"/>
<proteinExistence type="predicted"/>